<organism evidence="2 3">
    <name type="scientific">Linnemannia elongata AG-77</name>
    <dbReference type="NCBI Taxonomy" id="1314771"/>
    <lineage>
        <taxon>Eukaryota</taxon>
        <taxon>Fungi</taxon>
        <taxon>Fungi incertae sedis</taxon>
        <taxon>Mucoromycota</taxon>
        <taxon>Mortierellomycotina</taxon>
        <taxon>Mortierellomycetes</taxon>
        <taxon>Mortierellales</taxon>
        <taxon>Mortierellaceae</taxon>
        <taxon>Linnemannia</taxon>
    </lineage>
</organism>
<evidence type="ECO:0000313" key="2">
    <source>
        <dbReference type="EMBL" id="OAQ36184.1"/>
    </source>
</evidence>
<dbReference type="Proteomes" id="UP000078512">
    <property type="component" value="Unassembled WGS sequence"/>
</dbReference>
<gene>
    <name evidence="2" type="ORF">K457DRAFT_132161</name>
</gene>
<evidence type="ECO:0000313" key="3">
    <source>
        <dbReference type="Proteomes" id="UP000078512"/>
    </source>
</evidence>
<feature type="region of interest" description="Disordered" evidence="1">
    <location>
        <begin position="1"/>
        <end position="56"/>
    </location>
</feature>
<reference evidence="2 3" key="1">
    <citation type="submission" date="2016-05" db="EMBL/GenBank/DDBJ databases">
        <title>Genome sequencing reveals origins of a unique bacterial endosymbiosis in the earliest lineages of terrestrial Fungi.</title>
        <authorList>
            <consortium name="DOE Joint Genome Institute"/>
            <person name="Uehling J."/>
            <person name="Gryganskyi A."/>
            <person name="Hameed K."/>
            <person name="Tschaplinski T."/>
            <person name="Misztal P."/>
            <person name="Wu S."/>
            <person name="Desiro A."/>
            <person name="Vande Pol N."/>
            <person name="Du Z.-Y."/>
            <person name="Zienkiewicz A."/>
            <person name="Zienkiewicz K."/>
            <person name="Morin E."/>
            <person name="Tisserant E."/>
            <person name="Splivallo R."/>
            <person name="Hainaut M."/>
            <person name="Henrissat B."/>
            <person name="Ohm R."/>
            <person name="Kuo A."/>
            <person name="Yan J."/>
            <person name="Lipzen A."/>
            <person name="Nolan M."/>
            <person name="Labutti K."/>
            <person name="Barry K."/>
            <person name="Goldstein A."/>
            <person name="Labbe J."/>
            <person name="Schadt C."/>
            <person name="Tuskan G."/>
            <person name="Grigoriev I."/>
            <person name="Martin F."/>
            <person name="Vilgalys R."/>
            <person name="Bonito G."/>
        </authorList>
    </citation>
    <scope>NUCLEOTIDE SEQUENCE [LARGE SCALE GENOMIC DNA]</scope>
    <source>
        <strain evidence="2 3">AG-77</strain>
    </source>
</reference>
<proteinExistence type="predicted"/>
<dbReference type="EMBL" id="KV442012">
    <property type="protein sequence ID" value="OAQ36184.1"/>
    <property type="molecule type" value="Genomic_DNA"/>
</dbReference>
<feature type="compositionally biased region" description="Basic and acidic residues" evidence="1">
    <location>
        <begin position="16"/>
        <end position="48"/>
    </location>
</feature>
<dbReference type="AlphaFoldDB" id="A0A197KIQ2"/>
<evidence type="ECO:0000256" key="1">
    <source>
        <dbReference type="SAM" id="MobiDB-lite"/>
    </source>
</evidence>
<accession>A0A197KIQ2</accession>
<protein>
    <submittedName>
        <fullName evidence="2">Uncharacterized protein</fullName>
    </submittedName>
</protein>
<sequence length="56" mass="6511">MNRTKGVDSLCEEEETKGNTSKDARKQKKEDTEKGKEDKEKQEPGREQKKSKKKTK</sequence>
<name>A0A197KIQ2_9FUNG</name>
<keyword evidence="3" id="KW-1185">Reference proteome</keyword>